<evidence type="ECO:0000256" key="5">
    <source>
        <dbReference type="ARBA" id="ARBA00023002"/>
    </source>
</evidence>
<dbReference type="Gene3D" id="3.40.1500.10">
    <property type="entry name" value="Coproporphyrinogen III oxidase, aerobic"/>
    <property type="match status" value="1"/>
</dbReference>
<protein>
    <recommendedName>
        <fullName evidence="4">coproporphyrinogen oxidase</fullName>
        <ecNumber evidence="4">1.3.3.3</ecNumber>
    </recommendedName>
</protein>
<dbReference type="Proteomes" id="UP000290588">
    <property type="component" value="Unassembled WGS sequence"/>
</dbReference>
<dbReference type="GO" id="GO:0004109">
    <property type="term" value="F:coproporphyrinogen oxidase activity"/>
    <property type="evidence" value="ECO:0007669"/>
    <property type="project" value="UniProtKB-EC"/>
</dbReference>
<dbReference type="EMBL" id="NXIG01000006">
    <property type="protein sequence ID" value="RXI30580.1"/>
    <property type="molecule type" value="Genomic_DNA"/>
</dbReference>
<evidence type="ECO:0000256" key="1">
    <source>
        <dbReference type="ARBA" id="ARBA00005168"/>
    </source>
</evidence>
<dbReference type="OrthoDB" id="9777553at2"/>
<dbReference type="Pfam" id="PF01218">
    <property type="entry name" value="Coprogen_oxidas"/>
    <property type="match status" value="1"/>
</dbReference>
<reference evidence="8 10" key="2">
    <citation type="submission" date="2018-08" db="EMBL/GenBank/DDBJ databases">
        <title>Complete genome of the Arcobacter ellisii type strain LMG 26155.</title>
        <authorList>
            <person name="Miller W.G."/>
            <person name="Yee E."/>
            <person name="Bono J.L."/>
        </authorList>
    </citation>
    <scope>NUCLEOTIDE SEQUENCE [LARGE SCALE GENOMIC DNA]</scope>
    <source>
        <strain evidence="8 10">LMG 26155</strain>
    </source>
</reference>
<comment type="similarity">
    <text evidence="2">Belongs to the aerobic coproporphyrinogen-III oxidase family.</text>
</comment>
<evidence type="ECO:0000313" key="10">
    <source>
        <dbReference type="Proteomes" id="UP000262582"/>
    </source>
</evidence>
<proteinExistence type="inferred from homology"/>
<reference evidence="9 11" key="1">
    <citation type="submission" date="2017-09" db="EMBL/GenBank/DDBJ databases">
        <title>Genomics of the genus Arcobacter.</title>
        <authorList>
            <person name="Perez-Cataluna A."/>
            <person name="Figueras M.J."/>
            <person name="Salas-Masso N."/>
        </authorList>
    </citation>
    <scope>NUCLEOTIDE SEQUENCE [LARGE SCALE GENOMIC DNA]</scope>
    <source>
        <strain evidence="9 11">CECT 7837</strain>
    </source>
</reference>
<keyword evidence="7" id="KW-0627">Porphyrin biosynthesis</keyword>
<dbReference type="Proteomes" id="UP000262582">
    <property type="component" value="Chromosome"/>
</dbReference>
<dbReference type="GO" id="GO:0005737">
    <property type="term" value="C:cytoplasm"/>
    <property type="evidence" value="ECO:0007669"/>
    <property type="project" value="TreeGrafter"/>
</dbReference>
<dbReference type="EMBL" id="CP032097">
    <property type="protein sequence ID" value="AXX94822.1"/>
    <property type="molecule type" value="Genomic_DNA"/>
</dbReference>
<dbReference type="AlphaFoldDB" id="A0A347U7J4"/>
<gene>
    <name evidence="8" type="primary">hemF</name>
    <name evidence="8" type="ORF">AELL_1152</name>
    <name evidence="9" type="ORF">CP962_07370</name>
</gene>
<evidence type="ECO:0000256" key="4">
    <source>
        <dbReference type="ARBA" id="ARBA00012869"/>
    </source>
</evidence>
<dbReference type="SUPFAM" id="SSF102886">
    <property type="entry name" value="Coproporphyrinogen III oxidase"/>
    <property type="match status" value="1"/>
</dbReference>
<accession>A0A347U7J4</accession>
<dbReference type="PANTHER" id="PTHR10755">
    <property type="entry name" value="COPROPORPHYRINOGEN III OXIDASE, MITOCHONDRIAL"/>
    <property type="match status" value="1"/>
</dbReference>
<evidence type="ECO:0000256" key="7">
    <source>
        <dbReference type="ARBA" id="ARBA00023244"/>
    </source>
</evidence>
<keyword evidence="10" id="KW-1185">Reference proteome</keyword>
<comment type="subunit">
    <text evidence="3">Homodimer.</text>
</comment>
<evidence type="ECO:0000313" key="9">
    <source>
        <dbReference type="EMBL" id="RXI30580.1"/>
    </source>
</evidence>
<name>A0A347U7J4_9BACT</name>
<dbReference type="GO" id="GO:0006782">
    <property type="term" value="P:protoporphyrinogen IX biosynthetic process"/>
    <property type="evidence" value="ECO:0007669"/>
    <property type="project" value="TreeGrafter"/>
</dbReference>
<keyword evidence="5 8" id="KW-0560">Oxidoreductase</keyword>
<evidence type="ECO:0000256" key="2">
    <source>
        <dbReference type="ARBA" id="ARBA00010644"/>
    </source>
</evidence>
<sequence>MSLIFASSPDAKKAYELVRSLQTRFVEKLNDLSEKYGENKKFEEVIWLRNGGTFGGGSRFEARDEIFFNRASVNVSQVHYENDSTKSLDSATAISTIIHPKNPNLPSIHIHISLTILKDGNSYWRIMADLNPSIENLEDKKVFEKALKEASKESFEEGVKQGEKYFFIPALNRHRGISHFYLENYKTNDKEKDFSYALNFGEIVIDRYILILKNAFLNRQTFSVQDIKKQLDYHTLYLFQVLTLDRGTTSGLLVHNENDIGIMGSLPKFVNKKLLESWIEKVPNPQDKLLIKIIENINDNGLIDTITKENLANVVRNHYKEFPDSLKYQASGNIIPTTVDNHIK</sequence>
<dbReference type="InterPro" id="IPR036406">
    <property type="entry name" value="Coprogen_oxidase_aer_sf"/>
</dbReference>
<evidence type="ECO:0000256" key="3">
    <source>
        <dbReference type="ARBA" id="ARBA00011738"/>
    </source>
</evidence>
<dbReference type="PANTHER" id="PTHR10755:SF0">
    <property type="entry name" value="OXYGEN-DEPENDENT COPROPORPHYRINOGEN-III OXIDASE, MITOCHONDRIAL"/>
    <property type="match status" value="1"/>
</dbReference>
<dbReference type="InterPro" id="IPR001260">
    <property type="entry name" value="Coprogen_oxidase_aer"/>
</dbReference>
<evidence type="ECO:0000313" key="11">
    <source>
        <dbReference type="Proteomes" id="UP000290588"/>
    </source>
</evidence>
<dbReference type="EC" id="1.3.3.3" evidence="4"/>
<organism evidence="9 11">
    <name type="scientific">Arcobacter ellisii</name>
    <dbReference type="NCBI Taxonomy" id="913109"/>
    <lineage>
        <taxon>Bacteria</taxon>
        <taxon>Pseudomonadati</taxon>
        <taxon>Campylobacterota</taxon>
        <taxon>Epsilonproteobacteria</taxon>
        <taxon>Campylobacterales</taxon>
        <taxon>Arcobacteraceae</taxon>
        <taxon>Arcobacter</taxon>
    </lineage>
</organism>
<evidence type="ECO:0000256" key="6">
    <source>
        <dbReference type="ARBA" id="ARBA00023133"/>
    </source>
</evidence>
<comment type="pathway">
    <text evidence="1">Porphyrin-containing compound metabolism; protoporphyrin-IX biosynthesis; protoporphyrinogen-IX from coproporphyrinogen-III (O2 route): step 1/1.</text>
</comment>
<dbReference type="RefSeq" id="WP_118917030.1">
    <property type="nucleotide sequence ID" value="NZ_CP032097.1"/>
</dbReference>
<evidence type="ECO:0000313" key="8">
    <source>
        <dbReference type="EMBL" id="AXX94822.1"/>
    </source>
</evidence>
<dbReference type="KEGG" id="aell:AELL_1152"/>
<keyword evidence="6" id="KW-0350">Heme biosynthesis</keyword>